<keyword evidence="2" id="KW-1185">Reference proteome</keyword>
<name>A0A8X6T035_NEPPI</name>
<protein>
    <submittedName>
        <fullName evidence="1">Uncharacterized protein</fullName>
    </submittedName>
</protein>
<evidence type="ECO:0000313" key="1">
    <source>
        <dbReference type="EMBL" id="GFS69469.1"/>
    </source>
</evidence>
<gene>
    <name evidence="1" type="ORF">NPIL_47861</name>
</gene>
<proteinExistence type="predicted"/>
<accession>A0A8X6T035</accession>
<evidence type="ECO:0000313" key="2">
    <source>
        <dbReference type="Proteomes" id="UP000887013"/>
    </source>
</evidence>
<reference evidence="1" key="1">
    <citation type="submission" date="2020-08" db="EMBL/GenBank/DDBJ databases">
        <title>Multicomponent nature underlies the extraordinary mechanical properties of spider dragline silk.</title>
        <authorList>
            <person name="Kono N."/>
            <person name="Nakamura H."/>
            <person name="Mori M."/>
            <person name="Yoshida Y."/>
            <person name="Ohtoshi R."/>
            <person name="Malay A.D."/>
            <person name="Moran D.A.P."/>
            <person name="Tomita M."/>
            <person name="Numata K."/>
            <person name="Arakawa K."/>
        </authorList>
    </citation>
    <scope>NUCLEOTIDE SEQUENCE</scope>
</reference>
<dbReference type="EMBL" id="BMAW01000547">
    <property type="protein sequence ID" value="GFS69469.1"/>
    <property type="molecule type" value="Genomic_DNA"/>
</dbReference>
<dbReference type="Proteomes" id="UP000887013">
    <property type="component" value="Unassembled WGS sequence"/>
</dbReference>
<dbReference type="AlphaFoldDB" id="A0A8X6T035"/>
<comment type="caution">
    <text evidence="1">The sequence shown here is derived from an EMBL/GenBank/DDBJ whole genome shotgun (WGS) entry which is preliminary data.</text>
</comment>
<organism evidence="1 2">
    <name type="scientific">Nephila pilipes</name>
    <name type="common">Giant wood spider</name>
    <name type="synonym">Nephila maculata</name>
    <dbReference type="NCBI Taxonomy" id="299642"/>
    <lineage>
        <taxon>Eukaryota</taxon>
        <taxon>Metazoa</taxon>
        <taxon>Ecdysozoa</taxon>
        <taxon>Arthropoda</taxon>
        <taxon>Chelicerata</taxon>
        <taxon>Arachnida</taxon>
        <taxon>Araneae</taxon>
        <taxon>Araneomorphae</taxon>
        <taxon>Entelegynae</taxon>
        <taxon>Araneoidea</taxon>
        <taxon>Nephilidae</taxon>
        <taxon>Nephila</taxon>
    </lineage>
</organism>
<sequence length="88" mass="9763">MSGPAHRMRDKNASDLVNKDFAASLFLKNVINSPIQRVFPLEVRPIEVAIPKDVPTKPDLPARVPVAISSFLVDDSWIAETSGDCFYH</sequence>